<evidence type="ECO:0000256" key="1">
    <source>
        <dbReference type="SAM" id="MobiDB-lite"/>
    </source>
</evidence>
<organism evidence="2 3">
    <name type="scientific">Mesorhizobium robiniae</name>
    <dbReference type="NCBI Taxonomy" id="559315"/>
    <lineage>
        <taxon>Bacteria</taxon>
        <taxon>Pseudomonadati</taxon>
        <taxon>Pseudomonadota</taxon>
        <taxon>Alphaproteobacteria</taxon>
        <taxon>Hyphomicrobiales</taxon>
        <taxon>Phyllobacteriaceae</taxon>
        <taxon>Mesorhizobium</taxon>
    </lineage>
</organism>
<dbReference type="EMBL" id="JBEPMC010000013">
    <property type="protein sequence ID" value="MET3582712.1"/>
    <property type="molecule type" value="Genomic_DNA"/>
</dbReference>
<feature type="region of interest" description="Disordered" evidence="1">
    <location>
        <begin position="91"/>
        <end position="112"/>
    </location>
</feature>
<comment type="caution">
    <text evidence="2">The sequence shown here is derived from an EMBL/GenBank/DDBJ whole genome shotgun (WGS) entry which is preliminary data.</text>
</comment>
<dbReference type="Pfam" id="PF06666">
    <property type="entry name" value="DUF1173"/>
    <property type="match status" value="1"/>
</dbReference>
<evidence type="ECO:0000313" key="2">
    <source>
        <dbReference type="EMBL" id="MET3582712.1"/>
    </source>
</evidence>
<dbReference type="Proteomes" id="UP001549204">
    <property type="component" value="Unassembled WGS sequence"/>
</dbReference>
<accession>A0ABV2GXF7</accession>
<protein>
    <submittedName>
        <fullName evidence="2">Uncharacterized protein</fullName>
    </submittedName>
</protein>
<gene>
    <name evidence="2" type="ORF">ABID19_005774</name>
</gene>
<keyword evidence="3" id="KW-1185">Reference proteome</keyword>
<dbReference type="InterPro" id="IPR009553">
    <property type="entry name" value="DUF1173"/>
</dbReference>
<sequence>MDSVQHNDKKDLIEVLTREHRRFVKTLRYNALPAAPMAFGLLTDADWQGTALFVVPYDAKGAVRSEFDHLISSCELQTWCWDASGPRPALLGKQQRLPAPDSRPALEYQPNT</sequence>
<name>A0ABV2GXF7_9HYPH</name>
<proteinExistence type="predicted"/>
<evidence type="ECO:0000313" key="3">
    <source>
        <dbReference type="Proteomes" id="UP001549204"/>
    </source>
</evidence>
<reference evidence="2 3" key="1">
    <citation type="submission" date="2024-06" db="EMBL/GenBank/DDBJ databases">
        <title>Genomic Encyclopedia of Type Strains, Phase IV (KMG-IV): sequencing the most valuable type-strain genomes for metagenomic binning, comparative biology and taxonomic classification.</title>
        <authorList>
            <person name="Goeker M."/>
        </authorList>
    </citation>
    <scope>NUCLEOTIDE SEQUENCE [LARGE SCALE GENOMIC DNA]</scope>
    <source>
        <strain evidence="2 3">DSM 100022</strain>
    </source>
</reference>